<dbReference type="PANTHER" id="PTHR20941">
    <property type="entry name" value="FOLATE SYNTHESIS PROTEINS"/>
    <property type="match status" value="1"/>
</dbReference>
<evidence type="ECO:0000256" key="7">
    <source>
        <dbReference type="ARBA" id="ARBA00022842"/>
    </source>
</evidence>
<evidence type="ECO:0000259" key="10">
    <source>
        <dbReference type="PROSITE" id="PS50972"/>
    </source>
</evidence>
<evidence type="ECO:0000256" key="4">
    <source>
        <dbReference type="ARBA" id="ARBA00012458"/>
    </source>
</evidence>
<proteinExistence type="inferred from homology"/>
<comment type="pathway">
    <text evidence="3 9">Cofactor biosynthesis; tetrahydrofolate biosynthesis; 7,8-dihydrofolate from 2-amino-4-hydroxy-6-hydroxymethyl-7,8-dihydropteridine diphosphate and 4-aminobenzoate: step 1/2.</text>
</comment>
<evidence type="ECO:0000313" key="11">
    <source>
        <dbReference type="EMBL" id="MFD2094877.1"/>
    </source>
</evidence>
<keyword evidence="5 9" id="KW-0808">Transferase</keyword>
<evidence type="ECO:0000256" key="6">
    <source>
        <dbReference type="ARBA" id="ARBA00022723"/>
    </source>
</evidence>
<evidence type="ECO:0000256" key="1">
    <source>
        <dbReference type="ARBA" id="ARBA00000012"/>
    </source>
</evidence>
<feature type="domain" description="Pterin-binding" evidence="10">
    <location>
        <begin position="16"/>
        <end position="268"/>
    </location>
</feature>
<comment type="cofactor">
    <cofactor evidence="2 9">
        <name>Mg(2+)</name>
        <dbReference type="ChEBI" id="CHEBI:18420"/>
    </cofactor>
</comment>
<dbReference type="EC" id="2.5.1.15" evidence="4 9"/>
<dbReference type="Gene3D" id="3.20.20.20">
    <property type="entry name" value="Dihydropteroate synthase-like"/>
    <property type="match status" value="1"/>
</dbReference>
<comment type="caution">
    <text evidence="11">The sequence shown here is derived from an EMBL/GenBank/DDBJ whole genome shotgun (WGS) entry which is preliminary data.</text>
</comment>
<sequence length="278" mass="30281">MYRIKFSDRCLVLKTPQVMGILNVTPDSFSDGGRFNHIDAALKQAEAMAQAGATFVDVGGESTRPGAKAVSAEEELERVIPVIEKIKANLDVLVSLDTCKSEVMAEGIRVGADLINDVKALTAPGAIDVLANCKVPVCLMHMQGEPRTMQTAPQYDDVVSEVRHFFEDRIDACVNAGIERSRILIDPGFGFGKTPDHNYQLLNRLDHFHELDRPILVGLSRKSMIGHVLNKPVEERLVGSIAGAVVAAMKGCHIIRVHDVSETVEAMKIVNATLKETA</sequence>
<keyword evidence="8 9" id="KW-0289">Folate biosynthesis</keyword>
<evidence type="ECO:0000256" key="8">
    <source>
        <dbReference type="ARBA" id="ARBA00022909"/>
    </source>
</evidence>
<comment type="similarity">
    <text evidence="9">Belongs to the DHPS family.</text>
</comment>
<organism evidence="11 12">
    <name type="scientific">Corallincola platygyrae</name>
    <dbReference type="NCBI Taxonomy" id="1193278"/>
    <lineage>
        <taxon>Bacteria</taxon>
        <taxon>Pseudomonadati</taxon>
        <taxon>Pseudomonadota</taxon>
        <taxon>Gammaproteobacteria</taxon>
        <taxon>Alteromonadales</taxon>
        <taxon>Psychromonadaceae</taxon>
        <taxon>Corallincola</taxon>
    </lineage>
</organism>
<dbReference type="InterPro" id="IPR045031">
    <property type="entry name" value="DHP_synth-like"/>
</dbReference>
<dbReference type="Pfam" id="PF00809">
    <property type="entry name" value="Pterin_bind"/>
    <property type="match status" value="1"/>
</dbReference>
<evidence type="ECO:0000256" key="2">
    <source>
        <dbReference type="ARBA" id="ARBA00001946"/>
    </source>
</evidence>
<evidence type="ECO:0000313" key="12">
    <source>
        <dbReference type="Proteomes" id="UP001597380"/>
    </source>
</evidence>
<evidence type="ECO:0000256" key="3">
    <source>
        <dbReference type="ARBA" id="ARBA00004763"/>
    </source>
</evidence>
<comment type="function">
    <text evidence="9">Catalyzes the condensation of para-aminobenzoate (pABA) with 6-hydroxymethyl-7,8-dihydropterin diphosphate (DHPt-PP) to form 7,8-dihydropteroate (H2Pte), the immediate precursor of folate derivatives.</text>
</comment>
<dbReference type="PROSITE" id="PS00792">
    <property type="entry name" value="DHPS_1"/>
    <property type="match status" value="1"/>
</dbReference>
<dbReference type="EMBL" id="JBHUHT010000007">
    <property type="protein sequence ID" value="MFD2094877.1"/>
    <property type="molecule type" value="Genomic_DNA"/>
</dbReference>
<dbReference type="RefSeq" id="WP_377776171.1">
    <property type="nucleotide sequence ID" value="NZ_BAABLI010000004.1"/>
</dbReference>
<comment type="catalytic activity">
    <reaction evidence="1">
        <text>(7,8-dihydropterin-6-yl)methyl diphosphate + 4-aminobenzoate = 7,8-dihydropteroate + diphosphate</text>
        <dbReference type="Rhea" id="RHEA:19949"/>
        <dbReference type="ChEBI" id="CHEBI:17836"/>
        <dbReference type="ChEBI" id="CHEBI:17839"/>
        <dbReference type="ChEBI" id="CHEBI:33019"/>
        <dbReference type="ChEBI" id="CHEBI:72950"/>
        <dbReference type="EC" id="2.5.1.15"/>
    </reaction>
</comment>
<evidence type="ECO:0000256" key="5">
    <source>
        <dbReference type="ARBA" id="ARBA00022679"/>
    </source>
</evidence>
<dbReference type="GO" id="GO:0004156">
    <property type="term" value="F:dihydropteroate synthase activity"/>
    <property type="evidence" value="ECO:0007669"/>
    <property type="project" value="UniProtKB-EC"/>
</dbReference>
<dbReference type="PANTHER" id="PTHR20941:SF1">
    <property type="entry name" value="FOLIC ACID SYNTHESIS PROTEIN FOL1"/>
    <property type="match status" value="1"/>
</dbReference>
<accession>A0ABW4XIL2</accession>
<keyword evidence="7 9" id="KW-0460">Magnesium</keyword>
<dbReference type="NCBIfam" id="TIGR01496">
    <property type="entry name" value="DHPS"/>
    <property type="match status" value="1"/>
</dbReference>
<gene>
    <name evidence="11" type="primary">folP</name>
    <name evidence="11" type="ORF">ACFSJ3_02705</name>
</gene>
<dbReference type="PROSITE" id="PS50972">
    <property type="entry name" value="PTERIN_BINDING"/>
    <property type="match status" value="1"/>
</dbReference>
<dbReference type="Proteomes" id="UP001597380">
    <property type="component" value="Unassembled WGS sequence"/>
</dbReference>
<dbReference type="InterPro" id="IPR000489">
    <property type="entry name" value="Pterin-binding_dom"/>
</dbReference>
<dbReference type="InterPro" id="IPR011005">
    <property type="entry name" value="Dihydropteroate_synth-like_sf"/>
</dbReference>
<reference evidence="12" key="1">
    <citation type="journal article" date="2019" name="Int. J. Syst. Evol. Microbiol.">
        <title>The Global Catalogue of Microorganisms (GCM) 10K type strain sequencing project: providing services to taxonomists for standard genome sequencing and annotation.</title>
        <authorList>
            <consortium name="The Broad Institute Genomics Platform"/>
            <consortium name="The Broad Institute Genome Sequencing Center for Infectious Disease"/>
            <person name="Wu L."/>
            <person name="Ma J."/>
        </authorList>
    </citation>
    <scope>NUCLEOTIDE SEQUENCE [LARGE SCALE GENOMIC DNA]</scope>
    <source>
        <strain evidence="12">CGMCC 1.10992</strain>
    </source>
</reference>
<keyword evidence="6 9" id="KW-0479">Metal-binding</keyword>
<keyword evidence="12" id="KW-1185">Reference proteome</keyword>
<dbReference type="InterPro" id="IPR006390">
    <property type="entry name" value="DHP_synth_dom"/>
</dbReference>
<dbReference type="SUPFAM" id="SSF51717">
    <property type="entry name" value="Dihydropteroate synthetase-like"/>
    <property type="match status" value="1"/>
</dbReference>
<dbReference type="CDD" id="cd00739">
    <property type="entry name" value="DHPS"/>
    <property type="match status" value="1"/>
</dbReference>
<protein>
    <recommendedName>
        <fullName evidence="4 9">Dihydropteroate synthase</fullName>
        <shortName evidence="9">DHPS</shortName>
        <ecNumber evidence="4 9">2.5.1.15</ecNumber>
    </recommendedName>
    <alternativeName>
        <fullName evidence="9">Dihydropteroate pyrophosphorylase</fullName>
    </alternativeName>
</protein>
<evidence type="ECO:0000256" key="9">
    <source>
        <dbReference type="RuleBase" id="RU361205"/>
    </source>
</evidence>
<name>A0ABW4XIL2_9GAMM</name>